<organism evidence="3 4">
    <name type="scientific">Nematostella vectensis</name>
    <name type="common">Starlet sea anemone</name>
    <dbReference type="NCBI Taxonomy" id="45351"/>
    <lineage>
        <taxon>Eukaryota</taxon>
        <taxon>Metazoa</taxon>
        <taxon>Cnidaria</taxon>
        <taxon>Anthozoa</taxon>
        <taxon>Hexacorallia</taxon>
        <taxon>Actiniaria</taxon>
        <taxon>Edwardsiidae</taxon>
        <taxon>Nematostella</taxon>
    </lineage>
</organism>
<protein>
    <submittedName>
        <fullName evidence="3">Uncharacterized protein</fullName>
    </submittedName>
</protein>
<dbReference type="EMBL" id="DS469585">
    <property type="protein sequence ID" value="EDO40871.1"/>
    <property type="molecule type" value="Genomic_DNA"/>
</dbReference>
<feature type="region of interest" description="Disordered" evidence="2">
    <location>
        <begin position="112"/>
        <end position="148"/>
    </location>
</feature>
<dbReference type="PANTHER" id="PTHR32003:SF1">
    <property type="entry name" value="PROTEIN FAM199X"/>
    <property type="match status" value="1"/>
</dbReference>
<keyword evidence="4" id="KW-1185">Reference proteome</keyword>
<accession>A7S5V8</accession>
<sequence length="344" mass="38752">MLAIQEEAVEFRMLGTSPVFSKDYFSSSFADFIPPYLEDNVAAEVHVGSEQGFSERDFIYSESISATTSCGTSVTSEISDDSFIDINDEDFDPFPKTETISLDFQSLQRLSESGNTGWSRSNTCKGSDAQDSSDSDDDDDSLPRGLKCAPEIPRTKSLSNKSECVGCKLKKRMDNISWNDMTSDDQMEAIEYLTRLASTTLGLHDQLEIIRIISPSARVLPTDTEFVIDLDAFNDSKFQRIQQYVCQRLNVNDCNRCSALRRSKCSRNSSTSLTHRKHSKRSRQPLSTKRISKKSKKPKGVLGRVHRQMEKEKRSGLFQKEEVITLKASAPKEDSEDEIEIDIL</sequence>
<proteinExistence type="inferred from homology"/>
<evidence type="ECO:0000313" key="3">
    <source>
        <dbReference type="EMBL" id="EDO40871.1"/>
    </source>
</evidence>
<dbReference type="Proteomes" id="UP000001593">
    <property type="component" value="Unassembled WGS sequence"/>
</dbReference>
<feature type="compositionally biased region" description="Acidic residues" evidence="2">
    <location>
        <begin position="131"/>
        <end position="140"/>
    </location>
</feature>
<evidence type="ECO:0000256" key="2">
    <source>
        <dbReference type="SAM" id="MobiDB-lite"/>
    </source>
</evidence>
<dbReference type="OrthoDB" id="6365484at2759"/>
<dbReference type="AlphaFoldDB" id="A7S5V8"/>
<dbReference type="Pfam" id="PF15814">
    <property type="entry name" value="FAM199X"/>
    <property type="match status" value="1"/>
</dbReference>
<dbReference type="eggNOG" id="ENOG502QR59">
    <property type="taxonomic scope" value="Eukaryota"/>
</dbReference>
<feature type="compositionally biased region" description="Basic residues" evidence="2">
    <location>
        <begin position="274"/>
        <end position="283"/>
    </location>
</feature>
<comment type="similarity">
    <text evidence="1">Belongs to the FAM199 family.</text>
</comment>
<evidence type="ECO:0000313" key="4">
    <source>
        <dbReference type="Proteomes" id="UP000001593"/>
    </source>
</evidence>
<dbReference type="HOGENOM" id="CLU_807280_0_0_1"/>
<feature type="compositionally biased region" description="Basic residues" evidence="2">
    <location>
        <begin position="290"/>
        <end position="299"/>
    </location>
</feature>
<feature type="compositionally biased region" description="Basic and acidic residues" evidence="2">
    <location>
        <begin position="307"/>
        <end position="316"/>
    </location>
</feature>
<dbReference type="InParanoid" id="A7S5V8"/>
<name>A7S5V8_NEMVE</name>
<dbReference type="InterPro" id="IPR029672">
    <property type="entry name" value="FAM199X_fam"/>
</dbReference>
<dbReference type="PANTHER" id="PTHR32003">
    <property type="entry name" value="PROTEIN FAM199X"/>
    <property type="match status" value="1"/>
</dbReference>
<dbReference type="PhylomeDB" id="A7S5V8"/>
<dbReference type="OMA" id="FERIHRY"/>
<feature type="region of interest" description="Disordered" evidence="2">
    <location>
        <begin position="268"/>
        <end position="316"/>
    </location>
</feature>
<reference evidence="3 4" key="1">
    <citation type="journal article" date="2007" name="Science">
        <title>Sea anemone genome reveals ancestral eumetazoan gene repertoire and genomic organization.</title>
        <authorList>
            <person name="Putnam N.H."/>
            <person name="Srivastava M."/>
            <person name="Hellsten U."/>
            <person name="Dirks B."/>
            <person name="Chapman J."/>
            <person name="Salamov A."/>
            <person name="Terry A."/>
            <person name="Shapiro H."/>
            <person name="Lindquist E."/>
            <person name="Kapitonov V.V."/>
            <person name="Jurka J."/>
            <person name="Genikhovich G."/>
            <person name="Grigoriev I.V."/>
            <person name="Lucas S.M."/>
            <person name="Steele R.E."/>
            <person name="Finnerty J.R."/>
            <person name="Technau U."/>
            <person name="Martindale M.Q."/>
            <person name="Rokhsar D.S."/>
        </authorList>
    </citation>
    <scope>NUCLEOTIDE SEQUENCE [LARGE SCALE GENOMIC DNA]</scope>
    <source>
        <strain evidence="4">CH2 X CH6</strain>
    </source>
</reference>
<evidence type="ECO:0000256" key="1">
    <source>
        <dbReference type="ARBA" id="ARBA00009319"/>
    </source>
</evidence>
<dbReference type="KEGG" id="nve:5512579"/>
<feature type="compositionally biased region" description="Polar residues" evidence="2">
    <location>
        <begin position="112"/>
        <end position="125"/>
    </location>
</feature>
<gene>
    <name evidence="3" type="ORF">NEMVEDRAFT_v1g236950</name>
</gene>